<dbReference type="Pfam" id="PF13499">
    <property type="entry name" value="EF-hand_7"/>
    <property type="match status" value="1"/>
</dbReference>
<dbReference type="OrthoDB" id="191686at2759"/>
<keyword evidence="6" id="KW-1185">Reference proteome</keyword>
<feature type="region of interest" description="Disordered" evidence="2">
    <location>
        <begin position="218"/>
        <end position="238"/>
    </location>
</feature>
<feature type="domain" description="EF-hand" evidence="4">
    <location>
        <begin position="612"/>
        <end position="647"/>
    </location>
</feature>
<reference evidence="5" key="1">
    <citation type="submission" date="2022-10" db="EMBL/GenBank/DDBJ databases">
        <title>Novel sulphate-reducing endosymbionts in the free-living metamonad Anaeramoeba.</title>
        <authorList>
            <person name="Jerlstrom-Hultqvist J."/>
            <person name="Cepicka I."/>
            <person name="Gallot-Lavallee L."/>
            <person name="Salas-Leiva D."/>
            <person name="Curtis B.A."/>
            <person name="Zahonova K."/>
            <person name="Pipaliya S."/>
            <person name="Dacks J."/>
            <person name="Roger A.J."/>
        </authorList>
    </citation>
    <scope>NUCLEOTIDE SEQUENCE</scope>
    <source>
        <strain evidence="5">BMAN</strain>
    </source>
</reference>
<dbReference type="Gene3D" id="1.10.238.10">
    <property type="entry name" value="EF-hand"/>
    <property type="match status" value="1"/>
</dbReference>
<dbReference type="PROSITE" id="PS50003">
    <property type="entry name" value="PH_DOMAIN"/>
    <property type="match status" value="3"/>
</dbReference>
<proteinExistence type="predicted"/>
<gene>
    <name evidence="5" type="ORF">M0811_12691</name>
</gene>
<dbReference type="PROSITE" id="PS50222">
    <property type="entry name" value="EF_HAND_2"/>
    <property type="match status" value="2"/>
</dbReference>
<dbReference type="GO" id="GO:0005509">
    <property type="term" value="F:calcium ion binding"/>
    <property type="evidence" value="ECO:0007669"/>
    <property type="project" value="InterPro"/>
</dbReference>
<dbReference type="PRINTS" id="PR00450">
    <property type="entry name" value="RECOVERIN"/>
</dbReference>
<dbReference type="SMART" id="SM00233">
    <property type="entry name" value="PH"/>
    <property type="match status" value="4"/>
</dbReference>
<dbReference type="Proteomes" id="UP001149090">
    <property type="component" value="Unassembled WGS sequence"/>
</dbReference>
<dbReference type="InterPro" id="IPR011993">
    <property type="entry name" value="PH-like_dom_sf"/>
</dbReference>
<dbReference type="SUPFAM" id="SSF47473">
    <property type="entry name" value="EF-hand"/>
    <property type="match status" value="1"/>
</dbReference>
<dbReference type="InterPro" id="IPR051707">
    <property type="entry name" value="PI-Interact_SigTrans_Reg"/>
</dbReference>
<dbReference type="Pfam" id="PF00169">
    <property type="entry name" value="PH"/>
    <property type="match status" value="4"/>
</dbReference>
<feature type="domain" description="PH" evidence="3">
    <location>
        <begin position="128"/>
        <end position="422"/>
    </location>
</feature>
<accession>A0A9Q0R681</accession>
<dbReference type="SUPFAM" id="SSF50729">
    <property type="entry name" value="PH domain-like"/>
    <property type="match status" value="4"/>
</dbReference>
<keyword evidence="1" id="KW-0106">Calcium</keyword>
<dbReference type="PROSITE" id="PS00018">
    <property type="entry name" value="EF_HAND_1"/>
    <property type="match status" value="2"/>
</dbReference>
<dbReference type="SMART" id="SM00054">
    <property type="entry name" value="EFh"/>
    <property type="match status" value="2"/>
</dbReference>
<dbReference type="EMBL" id="JAPDFW010000122">
    <property type="protein sequence ID" value="KAJ5067991.1"/>
    <property type="molecule type" value="Genomic_DNA"/>
</dbReference>
<evidence type="ECO:0000313" key="5">
    <source>
        <dbReference type="EMBL" id="KAJ5067991.1"/>
    </source>
</evidence>
<dbReference type="InterPro" id="IPR011992">
    <property type="entry name" value="EF-hand-dom_pair"/>
</dbReference>
<feature type="compositionally biased region" description="Basic and acidic residues" evidence="2">
    <location>
        <begin position="225"/>
        <end position="238"/>
    </location>
</feature>
<evidence type="ECO:0000259" key="4">
    <source>
        <dbReference type="PROSITE" id="PS50222"/>
    </source>
</evidence>
<evidence type="ECO:0000256" key="1">
    <source>
        <dbReference type="ARBA" id="ARBA00022837"/>
    </source>
</evidence>
<protein>
    <submittedName>
        <fullName evidence="5">Uncharacterized protein</fullName>
    </submittedName>
</protein>
<dbReference type="PANTHER" id="PTHR14336:SF8">
    <property type="entry name" value="PROTEIN OPY1"/>
    <property type="match status" value="1"/>
</dbReference>
<organism evidence="5 6">
    <name type="scientific">Anaeramoeba ignava</name>
    <name type="common">Anaerobic marine amoeba</name>
    <dbReference type="NCBI Taxonomy" id="1746090"/>
    <lineage>
        <taxon>Eukaryota</taxon>
        <taxon>Metamonada</taxon>
        <taxon>Anaeramoebidae</taxon>
        <taxon>Anaeramoeba</taxon>
    </lineage>
</organism>
<evidence type="ECO:0000313" key="6">
    <source>
        <dbReference type="Proteomes" id="UP001149090"/>
    </source>
</evidence>
<feature type="domain" description="PH" evidence="3">
    <location>
        <begin position="23"/>
        <end position="116"/>
    </location>
</feature>
<evidence type="ECO:0000259" key="3">
    <source>
        <dbReference type="PROSITE" id="PS50003"/>
    </source>
</evidence>
<sequence length="733" mass="85438">MSTNQNTNTQTAPKTTRIYEEDSVTKKGYLMKKGDKSGWKKRYFVLKKENTLVYFKNEREQIHPLGVVSLEDAYCFAYSKKNSLQILHSDRKPFILSATSIELRDEWIKSITTSIKTHDPSREEQDKLVNYEGEVRKEGYSFKSWKTRYFKLYDNIICYYKSKQETETPLGVIFLKGCKPLIEYHFGQEKNVIRISHPVRRDFFFAPYIPISSIADRFNSDSDSDSDREKKEKKKRESKEDAMLKEWYKVLNVTCRRSSTLHSKKLSEKFKRSQSSPNFMQTKGNILGKRNFGARVHQLNLESQSNTNQNNAQQDKILNTLLQKTHNSLDGNLYLWLKKNKKKSYWFFLNEIHLCYSLTPESTIDPVGIIYLQDVKIEADKANKQPPYLIKLTHSKRPSYTIETDTHAEFVNWIDALNDSIKAFAYLTRNWKDFSKTGFLSIYSGQVSKSWQRKFFKIQSNNFCYYKLDKNNPNSEPQNSTVPSGVITLNGAQLLPTDSKISKDFNFKIITAKNRKFQFFTDSEQEYTEWTRAINVAISVADGVDLNTSIDLSFSDTTKKELTEQDIIELRKISKFTELELRMMYKRFIKEFHHGIMDKNTFAKFANEMGVSDEMRIGFLYNGFDRNKNGQLGFDEIVLGVHSITRGTPEEKMVFGFYVYDQKAKGQIDIHDVWDIVCQITAKNKSDPISMEVRRAFTDLDKNKDGVLDLEEFKQAAGENKFLVECLGLFRLD</sequence>
<name>A0A9Q0R681_ANAIG</name>
<dbReference type="Gene3D" id="2.30.29.30">
    <property type="entry name" value="Pleckstrin-homology domain (PH domain)/Phosphotyrosine-binding domain (PTB)"/>
    <property type="match status" value="4"/>
</dbReference>
<dbReference type="PANTHER" id="PTHR14336">
    <property type="entry name" value="TANDEM PH DOMAIN CONTAINING PROTEIN"/>
    <property type="match status" value="1"/>
</dbReference>
<dbReference type="InterPro" id="IPR002048">
    <property type="entry name" value="EF_hand_dom"/>
</dbReference>
<dbReference type="InterPro" id="IPR001849">
    <property type="entry name" value="PH_domain"/>
</dbReference>
<feature type="domain" description="PH" evidence="3">
    <location>
        <begin position="433"/>
        <end position="539"/>
    </location>
</feature>
<feature type="domain" description="EF-hand" evidence="4">
    <location>
        <begin position="688"/>
        <end position="723"/>
    </location>
</feature>
<evidence type="ECO:0000256" key="2">
    <source>
        <dbReference type="SAM" id="MobiDB-lite"/>
    </source>
</evidence>
<comment type="caution">
    <text evidence="5">The sequence shown here is derived from an EMBL/GenBank/DDBJ whole genome shotgun (WGS) entry which is preliminary data.</text>
</comment>
<dbReference type="InterPro" id="IPR018247">
    <property type="entry name" value="EF_Hand_1_Ca_BS"/>
</dbReference>
<dbReference type="AlphaFoldDB" id="A0A9Q0R681"/>
<dbReference type="CDD" id="cd00821">
    <property type="entry name" value="PH"/>
    <property type="match status" value="3"/>
</dbReference>